<accession>A0ABP0BE13</accession>
<reference evidence="2 3" key="1">
    <citation type="submission" date="2024-01" db="EMBL/GenBank/DDBJ databases">
        <authorList>
            <person name="Allen C."/>
            <person name="Tagirdzhanova G."/>
        </authorList>
    </citation>
    <scope>NUCLEOTIDE SEQUENCE [LARGE SCALE GENOMIC DNA]</scope>
</reference>
<protein>
    <submittedName>
        <fullName evidence="2">Uncharacterized protein</fullName>
    </submittedName>
</protein>
<feature type="region of interest" description="Disordered" evidence="1">
    <location>
        <begin position="1"/>
        <end position="31"/>
    </location>
</feature>
<sequence>MTEDSDHSLEGIEGLSGSDRALPNGAHDLPDHSEAAVEDYLNKETGSEVRDADQDIQETVVLSTKVVSRNFHIWVGGEPDRFLWRHISTGGVWKYALYRTGEVESPPRYAAPIIIPSHGYIPSDPSDDDNLEQDEDGNNYVNDGISTVVEEGLALEELIQASRLGTFSSPLSGRRRSLSQYFTRMTVFDYMQSHPP</sequence>
<organism evidence="2 3">
    <name type="scientific">Sporothrix eucalyptigena</name>
    <dbReference type="NCBI Taxonomy" id="1812306"/>
    <lineage>
        <taxon>Eukaryota</taxon>
        <taxon>Fungi</taxon>
        <taxon>Dikarya</taxon>
        <taxon>Ascomycota</taxon>
        <taxon>Pezizomycotina</taxon>
        <taxon>Sordariomycetes</taxon>
        <taxon>Sordariomycetidae</taxon>
        <taxon>Ophiostomatales</taxon>
        <taxon>Ophiostomataceae</taxon>
        <taxon>Sporothrix</taxon>
    </lineage>
</organism>
<keyword evidence="3" id="KW-1185">Reference proteome</keyword>
<dbReference type="EMBL" id="CAWUHD010000025">
    <property type="protein sequence ID" value="CAK7217813.1"/>
    <property type="molecule type" value="Genomic_DNA"/>
</dbReference>
<name>A0ABP0BE13_9PEZI</name>
<evidence type="ECO:0000313" key="3">
    <source>
        <dbReference type="Proteomes" id="UP001642482"/>
    </source>
</evidence>
<feature type="compositionally biased region" description="Basic and acidic residues" evidence="1">
    <location>
        <begin position="1"/>
        <end position="10"/>
    </location>
</feature>
<evidence type="ECO:0000256" key="1">
    <source>
        <dbReference type="SAM" id="MobiDB-lite"/>
    </source>
</evidence>
<evidence type="ECO:0000313" key="2">
    <source>
        <dbReference type="EMBL" id="CAK7217813.1"/>
    </source>
</evidence>
<dbReference type="Proteomes" id="UP001642482">
    <property type="component" value="Unassembled WGS sequence"/>
</dbReference>
<gene>
    <name evidence="2" type="ORF">SEUCBS140593_003336</name>
</gene>
<comment type="caution">
    <text evidence="2">The sequence shown here is derived from an EMBL/GenBank/DDBJ whole genome shotgun (WGS) entry which is preliminary data.</text>
</comment>
<proteinExistence type="predicted"/>